<feature type="transmembrane region" description="Helical" evidence="6">
    <location>
        <begin position="182"/>
        <end position="200"/>
    </location>
</feature>
<keyword evidence="3 6" id="KW-0812">Transmembrane</keyword>
<feature type="transmembrane region" description="Helical" evidence="6">
    <location>
        <begin position="453"/>
        <end position="473"/>
    </location>
</feature>
<evidence type="ECO:0000313" key="8">
    <source>
        <dbReference type="Proteomes" id="UP000240317"/>
    </source>
</evidence>
<proteinExistence type="predicted"/>
<reference evidence="7 8" key="1">
    <citation type="submission" date="2018-03" db="EMBL/GenBank/DDBJ databases">
        <title>Draft genome of Deinococcus sp. OD32.</title>
        <authorList>
            <person name="Wang X.-P."/>
            <person name="Du Z.-J."/>
        </authorList>
    </citation>
    <scope>NUCLEOTIDE SEQUENCE [LARGE SCALE GENOMIC DNA]</scope>
    <source>
        <strain evidence="7 8">OD32</strain>
    </source>
</reference>
<evidence type="ECO:0000256" key="4">
    <source>
        <dbReference type="ARBA" id="ARBA00022989"/>
    </source>
</evidence>
<evidence type="ECO:0000256" key="1">
    <source>
        <dbReference type="ARBA" id="ARBA00004651"/>
    </source>
</evidence>
<feature type="transmembrane region" description="Helical" evidence="6">
    <location>
        <begin position="430"/>
        <end position="447"/>
    </location>
</feature>
<evidence type="ECO:0000256" key="2">
    <source>
        <dbReference type="ARBA" id="ARBA00022475"/>
    </source>
</evidence>
<dbReference type="Pfam" id="PF01943">
    <property type="entry name" value="Polysacc_synt"/>
    <property type="match status" value="1"/>
</dbReference>
<organism evidence="7 8">
    <name type="scientific">Deinococcus arcticus</name>
    <dbReference type="NCBI Taxonomy" id="2136176"/>
    <lineage>
        <taxon>Bacteria</taxon>
        <taxon>Thermotogati</taxon>
        <taxon>Deinococcota</taxon>
        <taxon>Deinococci</taxon>
        <taxon>Deinococcales</taxon>
        <taxon>Deinococcaceae</taxon>
        <taxon>Deinococcus</taxon>
    </lineage>
</organism>
<keyword evidence="5 6" id="KW-0472">Membrane</keyword>
<keyword evidence="2" id="KW-1003">Cell membrane</keyword>
<dbReference type="GO" id="GO:0005886">
    <property type="term" value="C:plasma membrane"/>
    <property type="evidence" value="ECO:0007669"/>
    <property type="project" value="UniProtKB-SubCell"/>
</dbReference>
<gene>
    <name evidence="7" type="ORF">C8263_14560</name>
</gene>
<feature type="transmembrane region" description="Helical" evidence="6">
    <location>
        <begin position="127"/>
        <end position="149"/>
    </location>
</feature>
<dbReference type="InterPro" id="IPR002797">
    <property type="entry name" value="Polysacc_synth"/>
</dbReference>
<comment type="subcellular location">
    <subcellularLocation>
        <location evidence="1">Cell membrane</location>
        <topology evidence="1">Multi-pass membrane protein</topology>
    </subcellularLocation>
</comment>
<feature type="transmembrane region" description="Helical" evidence="6">
    <location>
        <begin position="156"/>
        <end position="176"/>
    </location>
</feature>
<evidence type="ECO:0000256" key="3">
    <source>
        <dbReference type="ARBA" id="ARBA00022692"/>
    </source>
</evidence>
<protein>
    <recommendedName>
        <fullName evidence="9">O-antigen translocase</fullName>
    </recommendedName>
</protein>
<keyword evidence="8" id="KW-1185">Reference proteome</keyword>
<sequence>MPLSTRSPVRGGLNNILRVLAVLLASSLVTLAAGLVRQKMLALELGPVGVGQLGLLTSLAGAIATLIGLGLSTSGVQRVTVTSSTSEADAAQRSLTLGSLVLGLVAGILGAVLAPSFGLNSDGLDRWAVGLAALLTIVSGGQLALLNGLGQLHKIAWVNSGSAILGTLLTVVTLVVAPRWGLHTALLAPLLLTALLAAFAQRQHRAPRSRTLPGALWPQLRAMVSLGAVFAVGTGIATLGQYGARWLIEKQFGGEALGQYQAAWALTMLYLGVLLSAMGTEFFPRITRAATEVDSAALTDIVRRQITLTVGLALPAICLLILLSEWIMTLFYSAEFRPAAALARQQFMGDIFKLAAWAIGFTLLARQAKRHMFLLEVLWIAVYLPLLWILTRTTGFAGVGWAYAGAYAVYLIASIWAYRHQVGVALPARLWAGVAAAAALAGVHLWGSSSNVWVIIMATLDLIALGAAGAWFLKLRRTRLGSAG</sequence>
<dbReference type="Proteomes" id="UP000240317">
    <property type="component" value="Unassembled WGS sequence"/>
</dbReference>
<feature type="transmembrane region" description="Helical" evidence="6">
    <location>
        <begin position="53"/>
        <end position="73"/>
    </location>
</feature>
<dbReference type="PANTHER" id="PTHR30250:SF30">
    <property type="entry name" value="LIPID III FLIPPASE"/>
    <property type="match status" value="1"/>
</dbReference>
<dbReference type="EMBL" id="PYSV01000015">
    <property type="protein sequence ID" value="PTA67132.1"/>
    <property type="molecule type" value="Genomic_DNA"/>
</dbReference>
<feature type="transmembrane region" description="Helical" evidence="6">
    <location>
        <begin position="347"/>
        <end position="365"/>
    </location>
</feature>
<feature type="transmembrane region" description="Helical" evidence="6">
    <location>
        <begin position="372"/>
        <end position="390"/>
    </location>
</feature>
<dbReference type="PANTHER" id="PTHR30250">
    <property type="entry name" value="PST FAMILY PREDICTED COLANIC ACID TRANSPORTER"/>
    <property type="match status" value="1"/>
</dbReference>
<dbReference type="InterPro" id="IPR050833">
    <property type="entry name" value="Poly_Biosynth_Transport"/>
</dbReference>
<evidence type="ECO:0000256" key="6">
    <source>
        <dbReference type="SAM" id="Phobius"/>
    </source>
</evidence>
<evidence type="ECO:0000313" key="7">
    <source>
        <dbReference type="EMBL" id="PTA67132.1"/>
    </source>
</evidence>
<dbReference type="AlphaFoldDB" id="A0A2T3W5I5"/>
<accession>A0A2T3W5I5</accession>
<evidence type="ECO:0000256" key="5">
    <source>
        <dbReference type="ARBA" id="ARBA00023136"/>
    </source>
</evidence>
<feature type="transmembrane region" description="Helical" evidence="6">
    <location>
        <begin position="396"/>
        <end position="418"/>
    </location>
</feature>
<evidence type="ECO:0008006" key="9">
    <source>
        <dbReference type="Google" id="ProtNLM"/>
    </source>
</evidence>
<feature type="transmembrane region" description="Helical" evidence="6">
    <location>
        <begin position="305"/>
        <end position="327"/>
    </location>
</feature>
<feature type="transmembrane region" description="Helical" evidence="6">
    <location>
        <begin position="94"/>
        <end position="115"/>
    </location>
</feature>
<keyword evidence="4 6" id="KW-1133">Transmembrane helix</keyword>
<feature type="transmembrane region" description="Helical" evidence="6">
    <location>
        <begin position="12"/>
        <end position="33"/>
    </location>
</feature>
<feature type="transmembrane region" description="Helical" evidence="6">
    <location>
        <begin position="220"/>
        <end position="242"/>
    </location>
</feature>
<comment type="caution">
    <text evidence="7">The sequence shown here is derived from an EMBL/GenBank/DDBJ whole genome shotgun (WGS) entry which is preliminary data.</text>
</comment>
<name>A0A2T3W5I5_9DEIO</name>
<feature type="transmembrane region" description="Helical" evidence="6">
    <location>
        <begin position="262"/>
        <end position="284"/>
    </location>
</feature>